<evidence type="ECO:0000313" key="2">
    <source>
        <dbReference type="Proteomes" id="UP000366872"/>
    </source>
</evidence>
<protein>
    <submittedName>
        <fullName evidence="1">Uncharacterized protein</fullName>
    </submittedName>
</protein>
<accession>A0A6C2UBX5</accession>
<name>A0A6C2UBX5_PONDE</name>
<organism evidence="1 2">
    <name type="scientific">Pontiella desulfatans</name>
    <dbReference type="NCBI Taxonomy" id="2750659"/>
    <lineage>
        <taxon>Bacteria</taxon>
        <taxon>Pseudomonadati</taxon>
        <taxon>Kiritimatiellota</taxon>
        <taxon>Kiritimatiellia</taxon>
        <taxon>Kiritimatiellales</taxon>
        <taxon>Pontiellaceae</taxon>
        <taxon>Pontiella</taxon>
    </lineage>
</organism>
<dbReference type="AlphaFoldDB" id="A0A6C2UBX5"/>
<gene>
    <name evidence="1" type="ORF">PDESU_06270</name>
</gene>
<dbReference type="EMBL" id="CAAHFG010000005">
    <property type="protein sequence ID" value="VGO17668.1"/>
    <property type="molecule type" value="Genomic_DNA"/>
</dbReference>
<reference evidence="1 2" key="1">
    <citation type="submission" date="2019-04" db="EMBL/GenBank/DDBJ databases">
        <authorList>
            <person name="Van Vliet M D."/>
        </authorList>
    </citation>
    <scope>NUCLEOTIDE SEQUENCE [LARGE SCALE GENOMIC DNA]</scope>
    <source>
        <strain evidence="1 2">F1</strain>
    </source>
</reference>
<keyword evidence="2" id="KW-1185">Reference proteome</keyword>
<evidence type="ECO:0000313" key="1">
    <source>
        <dbReference type="EMBL" id="VGO17668.1"/>
    </source>
</evidence>
<dbReference type="RefSeq" id="WP_136083156.1">
    <property type="nucleotide sequence ID" value="NZ_CAAHFG010000005.1"/>
</dbReference>
<sequence length="238" mass="27212">MKKIVNKVLDQESAIEFTAKLAAPFWASHQGYLLWVQKLFWSTLADGMNIVQMSQGNLQEVIELATVFFEKESGDDYIDVIRELRTVSDKRTICSILKERDEKLRLAITYFALLYCDKEKLPKEPEEDAANYHGVFDQIIKISESLYRDAIRTPLLGGKHKPKELFTLSASTFRSGLVQLDAKVKNYRGTEKSLYLPMVGDRDSILTRFDEAVSEFRFQLANSIGAPEEFKALELQEG</sequence>
<dbReference type="Proteomes" id="UP000366872">
    <property type="component" value="Unassembled WGS sequence"/>
</dbReference>
<proteinExistence type="predicted"/>